<dbReference type="EMBL" id="DQ288858">
    <property type="protein sequence ID" value="ABQ51963.1"/>
    <property type="molecule type" value="Genomic_DNA"/>
</dbReference>
<dbReference type="RefSeq" id="YP_001256971.1">
    <property type="nucleotide sequence ID" value="NC_009503.1"/>
</dbReference>
<evidence type="ECO:0000256" key="1">
    <source>
        <dbReference type="SAM" id="MobiDB-lite"/>
    </source>
</evidence>
<feature type="compositionally biased region" description="Pro residues" evidence="1">
    <location>
        <begin position="33"/>
        <end position="49"/>
    </location>
</feature>
<feature type="compositionally biased region" description="Low complexity" evidence="1">
    <location>
        <begin position="50"/>
        <end position="67"/>
    </location>
</feature>
<proteinExistence type="predicted"/>
<name>A5IZM2_9BBAC</name>
<dbReference type="GeneID" id="5184140"/>
<gene>
    <name evidence="2" type="primary">orf20</name>
    <name evidence="2" type="ORF">SlGVgp020</name>
</gene>
<evidence type="ECO:0000313" key="3">
    <source>
        <dbReference type="Proteomes" id="UP000202782"/>
    </source>
</evidence>
<dbReference type="Proteomes" id="UP000202782">
    <property type="component" value="Segment"/>
</dbReference>
<sequence length="335" mass="38237">MDLLLIQTSNSVSFLQKLRYCIDSKLDMDIVPPPKPDLTINAPPPPPPTTTTVRSNTPPPNTSNFVPDSPPHPTPTSQPPLIDKDVDVLDITPKPPLVDLLHDEDVDVLDITPKPPLVDLCGDDDDYMSSGTSVSSVSSISSSEIFKSIKREFKDVPNCSEFLHEFLSKKDISGKQSVEFLDKKKREFLNNNRIYNAPDSQFKTIPLYKSSMKDMPIKIPKKFVSQILLLCTYNLIDKSVIIVFKNETNLYLYGGDEKHIKRLKKDFTRSEDRVVIYEVKTCNRQLFINHFKTLLSDYFDKFMAFSGPCRFQSSTDLRDVVQFCEVISYYKHVKK</sequence>
<dbReference type="KEGG" id="vg:5184140"/>
<reference evidence="2 3" key="1">
    <citation type="journal article" date="2008" name="J. Microbiol.">
        <title>Molecular and phylogenetic characterization of Spodoptera litura granulovirus.</title>
        <authorList>
            <person name="Wang Y."/>
            <person name="Choi J.Y."/>
            <person name="Roh J.Y."/>
            <person name="Woo S.D."/>
            <person name="Jin B.R."/>
            <person name="Je Y.H."/>
        </authorList>
    </citation>
    <scope>NUCLEOTIDE SEQUENCE [LARGE SCALE GENOMIC DNA]</scope>
    <source>
        <strain evidence="2">SlGV-K1</strain>
    </source>
</reference>
<organism evidence="2 3">
    <name type="scientific">Spodoptera litura granulovirus</name>
    <dbReference type="NCBI Taxonomy" id="359919"/>
    <lineage>
        <taxon>Viruses</taxon>
        <taxon>Viruses incertae sedis</taxon>
        <taxon>Naldaviricetes</taxon>
        <taxon>Lefavirales</taxon>
        <taxon>Baculoviridae</taxon>
        <taxon>Betabaculovirus</taxon>
        <taxon>Betabaculovirus spliturae</taxon>
    </lineage>
</organism>
<feature type="compositionally biased region" description="Pro residues" evidence="1">
    <location>
        <begin position="68"/>
        <end position="78"/>
    </location>
</feature>
<accession>A5IZM2</accession>
<feature type="region of interest" description="Disordered" evidence="1">
    <location>
        <begin position="33"/>
        <end position="82"/>
    </location>
</feature>
<protein>
    <submittedName>
        <fullName evidence="2">Uncharacterized protein</fullName>
    </submittedName>
</protein>
<evidence type="ECO:0000313" key="2">
    <source>
        <dbReference type="EMBL" id="ABQ51963.1"/>
    </source>
</evidence>
<keyword evidence="3" id="KW-1185">Reference proteome</keyword>